<evidence type="ECO:0000256" key="1">
    <source>
        <dbReference type="ARBA" id="ARBA00004479"/>
    </source>
</evidence>
<evidence type="ECO:0000256" key="7">
    <source>
        <dbReference type="ARBA" id="ARBA00023136"/>
    </source>
</evidence>
<evidence type="ECO:0000256" key="3">
    <source>
        <dbReference type="ARBA" id="ARBA00022692"/>
    </source>
</evidence>
<dbReference type="Gene3D" id="2.60.40.10">
    <property type="entry name" value="Immunoglobulins"/>
    <property type="match status" value="2"/>
</dbReference>
<evidence type="ECO:0000256" key="8">
    <source>
        <dbReference type="ARBA" id="ARBA00023170"/>
    </source>
</evidence>
<dbReference type="GO" id="GO:0005886">
    <property type="term" value="C:plasma membrane"/>
    <property type="evidence" value="ECO:0007669"/>
    <property type="project" value="UniProtKB-ARBA"/>
</dbReference>
<dbReference type="SMART" id="SM00060">
    <property type="entry name" value="FN3"/>
    <property type="match status" value="1"/>
</dbReference>
<evidence type="ECO:0000313" key="13">
    <source>
        <dbReference type="Proteomes" id="UP000886611"/>
    </source>
</evidence>
<evidence type="ECO:0000256" key="10">
    <source>
        <dbReference type="SAM" id="Phobius"/>
    </source>
</evidence>
<dbReference type="Pfam" id="PF00041">
    <property type="entry name" value="fn3"/>
    <property type="match status" value="1"/>
</dbReference>
<dbReference type="InterPro" id="IPR013783">
    <property type="entry name" value="Ig-like_fold"/>
</dbReference>
<feature type="non-terminal residue" evidence="12">
    <location>
        <position position="420"/>
    </location>
</feature>
<sequence>MHVMWNPSTYSAVLWYIIEWHSMDEQMSWKKVPAGRTSAFAEGYAPGVHYQIYLWAMSLNGECQPAVTEGYSEQQEPTAGPTISATEVTTKSMKVQWEEISVQQQRGFIQNYTLYVRKGTTGSYLKYLVVDSAVREIRLEGLEPGMIYTLYVTASSSAGEGVPGEIKMVKLDDYDIFFPTVICLTVFSSLGILLIFVFQKSIRKRMKLWAPHCFMEEFPKVENSSVKKLLQNKERTFSNCSWNSIYTDPSVTDVEEVTDSTNVETLLNSVISRCTDNMETCITFTVEDGYKPQITNTDVLVDGPRIPALAASNDVNEQFSEVKAKLQEECALLSSLLFSGSLEDALQREDVCLFLKEEMGGKNMTLDGLCSDSILGACKSEPECLFQGPTVLPDELTACLQHHKKETQIESSYFPQFVNP</sequence>
<dbReference type="Proteomes" id="UP000886611">
    <property type="component" value="Unassembled WGS sequence"/>
</dbReference>
<evidence type="ECO:0000256" key="5">
    <source>
        <dbReference type="ARBA" id="ARBA00022737"/>
    </source>
</evidence>
<dbReference type="InterPro" id="IPR003961">
    <property type="entry name" value="FN3_dom"/>
</dbReference>
<keyword evidence="5" id="KW-0677">Repeat</keyword>
<gene>
    <name evidence="12" type="primary">Il12rb2_2</name>
    <name evidence="12" type="ORF">GTO96_0008786</name>
</gene>
<comment type="caution">
    <text evidence="12">The sequence shown here is derived from an EMBL/GenBank/DDBJ whole genome shotgun (WGS) entry which is preliminary data.</text>
</comment>
<dbReference type="CDD" id="cd00063">
    <property type="entry name" value="FN3"/>
    <property type="match status" value="1"/>
</dbReference>
<feature type="transmembrane region" description="Helical" evidence="10">
    <location>
        <begin position="176"/>
        <end position="198"/>
    </location>
</feature>
<comment type="subcellular location">
    <subcellularLocation>
        <location evidence="1">Membrane</location>
        <topology evidence="1">Single-pass type I membrane protein</topology>
    </subcellularLocation>
</comment>
<keyword evidence="13" id="KW-1185">Reference proteome</keyword>
<dbReference type="PANTHER" id="PTHR48423:SF2">
    <property type="entry name" value="INTERLEUKIN-12 RECEPTOR SUBUNIT BETA-2"/>
    <property type="match status" value="1"/>
</dbReference>
<dbReference type="PANTHER" id="PTHR48423">
    <property type="entry name" value="INTERLEUKIN-27 RECEPTOR SUBUNIT ALPHA"/>
    <property type="match status" value="1"/>
</dbReference>
<keyword evidence="3 10" id="KW-0812">Transmembrane</keyword>
<proteinExistence type="inferred from homology"/>
<keyword evidence="7 10" id="KW-0472">Membrane</keyword>
<feature type="non-terminal residue" evidence="12">
    <location>
        <position position="1"/>
    </location>
</feature>
<dbReference type="InterPro" id="IPR036116">
    <property type="entry name" value="FN3_sf"/>
</dbReference>
<dbReference type="SUPFAM" id="SSF49265">
    <property type="entry name" value="Fibronectin type III"/>
    <property type="match status" value="1"/>
</dbReference>
<dbReference type="EMBL" id="JAATIS010004524">
    <property type="protein sequence ID" value="KAG2461365.1"/>
    <property type="molecule type" value="Genomic_DNA"/>
</dbReference>
<reference evidence="12 13" key="1">
    <citation type="journal article" date="2021" name="Cell">
        <title>Tracing the genetic footprints of vertebrate landing in non-teleost ray-finned fishes.</title>
        <authorList>
            <person name="Bi X."/>
            <person name="Wang K."/>
            <person name="Yang L."/>
            <person name="Pan H."/>
            <person name="Jiang H."/>
            <person name="Wei Q."/>
            <person name="Fang M."/>
            <person name="Yu H."/>
            <person name="Zhu C."/>
            <person name="Cai Y."/>
            <person name="He Y."/>
            <person name="Gan X."/>
            <person name="Zeng H."/>
            <person name="Yu D."/>
            <person name="Zhu Y."/>
            <person name="Jiang H."/>
            <person name="Qiu Q."/>
            <person name="Yang H."/>
            <person name="Zhang Y.E."/>
            <person name="Wang W."/>
            <person name="Zhu M."/>
            <person name="He S."/>
            <person name="Zhang G."/>
        </authorList>
    </citation>
    <scope>NUCLEOTIDE SEQUENCE [LARGE SCALE GENOMIC DNA]</scope>
    <source>
        <strain evidence="12">Bchr_013</strain>
    </source>
</reference>
<name>A0A8X7X575_POLSE</name>
<feature type="domain" description="Fibronectin type-III" evidence="11">
    <location>
        <begin position="1"/>
        <end position="76"/>
    </location>
</feature>
<feature type="domain" description="Fibronectin type-III" evidence="11">
    <location>
        <begin position="77"/>
        <end position="174"/>
    </location>
</feature>
<keyword evidence="4" id="KW-0732">Signal</keyword>
<organism evidence="12 13">
    <name type="scientific">Polypterus senegalus</name>
    <name type="common">Senegal bichir</name>
    <dbReference type="NCBI Taxonomy" id="55291"/>
    <lineage>
        <taxon>Eukaryota</taxon>
        <taxon>Metazoa</taxon>
        <taxon>Chordata</taxon>
        <taxon>Craniata</taxon>
        <taxon>Vertebrata</taxon>
        <taxon>Euteleostomi</taxon>
        <taxon>Actinopterygii</taxon>
        <taxon>Polypteriformes</taxon>
        <taxon>Polypteridae</taxon>
        <taxon>Polypterus</taxon>
    </lineage>
</organism>
<dbReference type="AlphaFoldDB" id="A0A8X7X575"/>
<evidence type="ECO:0000256" key="6">
    <source>
        <dbReference type="ARBA" id="ARBA00022989"/>
    </source>
</evidence>
<evidence type="ECO:0000256" key="4">
    <source>
        <dbReference type="ARBA" id="ARBA00022729"/>
    </source>
</evidence>
<dbReference type="InterPro" id="IPR052672">
    <property type="entry name" value="Type1_Cytokine_Rcpt_Type2"/>
</dbReference>
<dbReference type="PROSITE" id="PS50853">
    <property type="entry name" value="FN3"/>
    <property type="match status" value="2"/>
</dbReference>
<accession>A0A8X7X575</accession>
<evidence type="ECO:0000256" key="2">
    <source>
        <dbReference type="ARBA" id="ARBA00008921"/>
    </source>
</evidence>
<keyword evidence="6 10" id="KW-1133">Transmembrane helix</keyword>
<keyword evidence="8" id="KW-0675">Receptor</keyword>
<protein>
    <submittedName>
        <fullName evidence="12">I12R2 protein</fullName>
    </submittedName>
</protein>
<evidence type="ECO:0000256" key="9">
    <source>
        <dbReference type="ARBA" id="ARBA00023180"/>
    </source>
</evidence>
<evidence type="ECO:0000259" key="11">
    <source>
        <dbReference type="PROSITE" id="PS50853"/>
    </source>
</evidence>
<comment type="similarity">
    <text evidence="2">Belongs to the type I cytokine receptor family. Type 2 subfamily.</text>
</comment>
<evidence type="ECO:0000313" key="12">
    <source>
        <dbReference type="EMBL" id="KAG2461365.1"/>
    </source>
</evidence>
<keyword evidence="9" id="KW-0325">Glycoprotein</keyword>